<keyword evidence="1" id="KW-0732">Signal</keyword>
<accession>A0A1B0CPA4</accession>
<dbReference type="VEuPathDB" id="VectorBase:LLOJ006577"/>
<evidence type="ECO:0000256" key="1">
    <source>
        <dbReference type="SAM" id="SignalP"/>
    </source>
</evidence>
<dbReference type="AlphaFoldDB" id="A0A1B0CPA4"/>
<dbReference type="EMBL" id="AJWK01021637">
    <property type="status" value="NOT_ANNOTATED_CDS"/>
    <property type="molecule type" value="Genomic_DNA"/>
</dbReference>
<dbReference type="VEuPathDB" id="VectorBase:LLONM1_010454"/>
<organism evidence="2 3">
    <name type="scientific">Lutzomyia longipalpis</name>
    <name type="common">Sand fly</name>
    <dbReference type="NCBI Taxonomy" id="7200"/>
    <lineage>
        <taxon>Eukaryota</taxon>
        <taxon>Metazoa</taxon>
        <taxon>Ecdysozoa</taxon>
        <taxon>Arthropoda</taxon>
        <taxon>Hexapoda</taxon>
        <taxon>Insecta</taxon>
        <taxon>Pterygota</taxon>
        <taxon>Neoptera</taxon>
        <taxon>Endopterygota</taxon>
        <taxon>Diptera</taxon>
        <taxon>Nematocera</taxon>
        <taxon>Psychodoidea</taxon>
        <taxon>Psychodidae</taxon>
        <taxon>Lutzomyia</taxon>
        <taxon>Lutzomyia</taxon>
    </lineage>
</organism>
<reference evidence="2" key="1">
    <citation type="submission" date="2020-05" db="UniProtKB">
        <authorList>
            <consortium name="EnsemblMetazoa"/>
        </authorList>
    </citation>
    <scope>IDENTIFICATION</scope>
    <source>
        <strain evidence="2">Jacobina</strain>
    </source>
</reference>
<name>A0A1B0CPA4_LUTLO</name>
<dbReference type="EnsemblMetazoa" id="LLOJ006577-RA">
    <property type="protein sequence ID" value="LLOJ006577-PA"/>
    <property type="gene ID" value="LLOJ006577"/>
</dbReference>
<sequence length="238" mass="26450">MNKIFIFIAFLGILSGEALGQSNFASLQSRVTSIARNFESEIERIHQDVAGFTVRSINEVLGQAYDAEMVSPDEVMISACNLNVVNLLRGDMRTIDDAIIGLTVRTAELKTIIFRAVDGKSLLNAPEGVREEVNTAIDEAQNELQEEILSVIRQIATFKVDTYNLIKTHRKCIANAVGGGDTYTHAQRHKKTVKSLTLSTTGLSLIIFNCCRRCWHNNIGPIDWVLECRQEGVIVLLE</sequence>
<proteinExistence type="predicted"/>
<dbReference type="Proteomes" id="UP000092461">
    <property type="component" value="Unassembled WGS sequence"/>
</dbReference>
<evidence type="ECO:0000313" key="3">
    <source>
        <dbReference type="Proteomes" id="UP000092461"/>
    </source>
</evidence>
<feature type="chain" id="PRO_5008405992" description="Secreted protein" evidence="1">
    <location>
        <begin position="21"/>
        <end position="238"/>
    </location>
</feature>
<feature type="signal peptide" evidence="1">
    <location>
        <begin position="1"/>
        <end position="20"/>
    </location>
</feature>
<evidence type="ECO:0008006" key="4">
    <source>
        <dbReference type="Google" id="ProtNLM"/>
    </source>
</evidence>
<keyword evidence="3" id="KW-1185">Reference proteome</keyword>
<protein>
    <recommendedName>
        <fullName evidence="4">Secreted protein</fullName>
    </recommendedName>
</protein>
<evidence type="ECO:0000313" key="2">
    <source>
        <dbReference type="EnsemblMetazoa" id="LLOJ006577-PA"/>
    </source>
</evidence>